<name>A0ABS9SM05_9BACT</name>
<keyword evidence="2" id="KW-1185">Reference proteome</keyword>
<sequence length="62" mass="6850">MRTKLGEPPVLMSDVKIQNNINVLQSYLISKGYLQASVSGDTEIEGKKDVQSTLLLRTNVTN</sequence>
<comment type="caution">
    <text evidence="1">The sequence shown here is derived from an EMBL/GenBank/DDBJ whole genome shotgun (WGS) entry which is preliminary data.</text>
</comment>
<evidence type="ECO:0008006" key="3">
    <source>
        <dbReference type="Google" id="ProtNLM"/>
    </source>
</evidence>
<evidence type="ECO:0000313" key="1">
    <source>
        <dbReference type="EMBL" id="MCH5599416.1"/>
    </source>
</evidence>
<dbReference type="Proteomes" id="UP001202248">
    <property type="component" value="Unassembled WGS sequence"/>
</dbReference>
<organism evidence="1 2">
    <name type="scientific">Niabella ginsengisoli</name>
    <dbReference type="NCBI Taxonomy" id="522298"/>
    <lineage>
        <taxon>Bacteria</taxon>
        <taxon>Pseudomonadati</taxon>
        <taxon>Bacteroidota</taxon>
        <taxon>Chitinophagia</taxon>
        <taxon>Chitinophagales</taxon>
        <taxon>Chitinophagaceae</taxon>
        <taxon>Niabella</taxon>
    </lineage>
</organism>
<reference evidence="1 2" key="1">
    <citation type="submission" date="2022-02" db="EMBL/GenBank/DDBJ databases">
        <authorList>
            <person name="Min J."/>
        </authorList>
    </citation>
    <scope>NUCLEOTIDE SEQUENCE [LARGE SCALE GENOMIC DNA]</scope>
    <source>
        <strain evidence="1 2">GR10-1</strain>
    </source>
</reference>
<dbReference type="EMBL" id="JAKWBL010000003">
    <property type="protein sequence ID" value="MCH5599416.1"/>
    <property type="molecule type" value="Genomic_DNA"/>
</dbReference>
<gene>
    <name evidence="1" type="ORF">MKP09_16610</name>
</gene>
<proteinExistence type="predicted"/>
<dbReference type="RefSeq" id="WP_240831317.1">
    <property type="nucleotide sequence ID" value="NZ_JAKWBL010000003.1"/>
</dbReference>
<accession>A0ABS9SM05</accession>
<evidence type="ECO:0000313" key="2">
    <source>
        <dbReference type="Proteomes" id="UP001202248"/>
    </source>
</evidence>
<protein>
    <recommendedName>
        <fullName evidence="3">POTRA domain-containing protein</fullName>
    </recommendedName>
</protein>